<protein>
    <submittedName>
        <fullName evidence="2">Uncharacterized protein</fullName>
    </submittedName>
</protein>
<keyword evidence="1" id="KW-0812">Transmembrane</keyword>
<dbReference type="EMBL" id="CABITT030000008">
    <property type="protein sequence ID" value="VVB14425.1"/>
    <property type="molecule type" value="Genomic_DNA"/>
</dbReference>
<evidence type="ECO:0000313" key="3">
    <source>
        <dbReference type="Proteomes" id="UP000489600"/>
    </source>
</evidence>
<proteinExistence type="predicted"/>
<comment type="caution">
    <text evidence="2">The sequence shown here is derived from an EMBL/GenBank/DDBJ whole genome shotgun (WGS) entry which is preliminary data.</text>
</comment>
<gene>
    <name evidence="2" type="ORF">ANE_LOCUS24869</name>
</gene>
<dbReference type="AlphaFoldDB" id="A0A565CL83"/>
<dbReference type="Proteomes" id="UP000489600">
    <property type="component" value="Unassembled WGS sequence"/>
</dbReference>
<accession>A0A565CL83</accession>
<keyword evidence="3" id="KW-1185">Reference proteome</keyword>
<feature type="transmembrane region" description="Helical" evidence="1">
    <location>
        <begin position="20"/>
        <end position="39"/>
    </location>
</feature>
<keyword evidence="1" id="KW-1133">Transmembrane helix</keyword>
<sequence length="87" mass="9860">MIGVGLSSDAASPLKNPPPLSILQLLIFYARVIRSLWLLSLVKSLLFKLCCLRFLKWEAVSRLSLDYLGCYRAFKLCCFRCLDDVSS</sequence>
<keyword evidence="1" id="KW-0472">Membrane</keyword>
<evidence type="ECO:0000256" key="1">
    <source>
        <dbReference type="SAM" id="Phobius"/>
    </source>
</evidence>
<organism evidence="2 3">
    <name type="scientific">Arabis nemorensis</name>
    <dbReference type="NCBI Taxonomy" id="586526"/>
    <lineage>
        <taxon>Eukaryota</taxon>
        <taxon>Viridiplantae</taxon>
        <taxon>Streptophyta</taxon>
        <taxon>Embryophyta</taxon>
        <taxon>Tracheophyta</taxon>
        <taxon>Spermatophyta</taxon>
        <taxon>Magnoliopsida</taxon>
        <taxon>eudicotyledons</taxon>
        <taxon>Gunneridae</taxon>
        <taxon>Pentapetalae</taxon>
        <taxon>rosids</taxon>
        <taxon>malvids</taxon>
        <taxon>Brassicales</taxon>
        <taxon>Brassicaceae</taxon>
        <taxon>Arabideae</taxon>
        <taxon>Arabis</taxon>
    </lineage>
</organism>
<name>A0A565CL83_9BRAS</name>
<evidence type="ECO:0000313" key="2">
    <source>
        <dbReference type="EMBL" id="VVB14425.1"/>
    </source>
</evidence>
<reference evidence="2" key="1">
    <citation type="submission" date="2019-07" db="EMBL/GenBank/DDBJ databases">
        <authorList>
            <person name="Dittberner H."/>
        </authorList>
    </citation>
    <scope>NUCLEOTIDE SEQUENCE [LARGE SCALE GENOMIC DNA]</scope>
</reference>